<dbReference type="InterPro" id="IPR056609">
    <property type="entry name" value="Elapor1-like_3rd"/>
</dbReference>
<comment type="pathway">
    <text evidence="3">Aminoacyl-tRNA biosynthesis; selenocysteinyl-tRNA(Sec) biosynthesis; L-seryl-tRNA(Sec) from L-serine and tRNA(Sec): step 1/1.</text>
</comment>
<feature type="compositionally biased region" description="Polar residues" evidence="28">
    <location>
        <begin position="1535"/>
        <end position="1545"/>
    </location>
</feature>
<evidence type="ECO:0000256" key="13">
    <source>
        <dbReference type="ARBA" id="ARBA00022840"/>
    </source>
</evidence>
<accession>A0AAD4YIY3</accession>
<dbReference type="InterPro" id="IPR009011">
    <property type="entry name" value="Man6P_isomerase_rcpt-bd_dom_sf"/>
</dbReference>
<keyword evidence="8" id="KW-0963">Cytoplasm</keyword>
<feature type="region of interest" description="Disordered" evidence="28">
    <location>
        <begin position="1506"/>
        <end position="1545"/>
    </location>
</feature>
<evidence type="ECO:0000256" key="27">
    <source>
        <dbReference type="ARBA" id="ARBA00074532"/>
    </source>
</evidence>
<evidence type="ECO:0000256" key="18">
    <source>
        <dbReference type="ARBA" id="ARBA00023146"/>
    </source>
</evidence>
<evidence type="ECO:0000256" key="28">
    <source>
        <dbReference type="SAM" id="MobiDB-lite"/>
    </source>
</evidence>
<dbReference type="PANTHER" id="PTHR22727">
    <property type="entry name" value="PROTEIN CBG13728"/>
    <property type="match status" value="1"/>
</dbReference>
<evidence type="ECO:0000256" key="3">
    <source>
        <dbReference type="ARBA" id="ARBA00005045"/>
    </source>
</evidence>
<evidence type="ECO:0000256" key="19">
    <source>
        <dbReference type="ARBA" id="ARBA00023157"/>
    </source>
</evidence>
<evidence type="ECO:0000259" key="30">
    <source>
        <dbReference type="PROSITE" id="PS51914"/>
    </source>
</evidence>
<dbReference type="Gene3D" id="2.70.130.10">
    <property type="entry name" value="Mannose-6-phosphate receptor binding domain"/>
    <property type="match status" value="1"/>
</dbReference>
<dbReference type="InterPro" id="IPR039181">
    <property type="entry name" value="Elapor1/2"/>
</dbReference>
<evidence type="ECO:0000256" key="2">
    <source>
        <dbReference type="ARBA" id="ARBA00004496"/>
    </source>
</evidence>
<comment type="caution">
    <text evidence="31">The sequence shown here is derived from an EMBL/GenBank/DDBJ whole genome shotgun (WGS) entry which is preliminary data.</text>
</comment>
<dbReference type="InterPro" id="IPR045864">
    <property type="entry name" value="aa-tRNA-synth_II/BPL/LPL"/>
</dbReference>
<evidence type="ECO:0000256" key="4">
    <source>
        <dbReference type="ARBA" id="ARBA00007627"/>
    </source>
</evidence>
<evidence type="ECO:0000256" key="26">
    <source>
        <dbReference type="ARBA" id="ARBA00065022"/>
    </source>
</evidence>
<keyword evidence="9" id="KW-0436">Ligase</keyword>
<keyword evidence="20" id="KW-0325">Glycoprotein</keyword>
<dbReference type="GO" id="GO:0000045">
    <property type="term" value="P:autophagosome assembly"/>
    <property type="evidence" value="ECO:0007669"/>
    <property type="project" value="TreeGrafter"/>
</dbReference>
<dbReference type="InterPro" id="IPR010978">
    <property type="entry name" value="tRNA-bd_arm"/>
</dbReference>
<evidence type="ECO:0000256" key="15">
    <source>
        <dbReference type="ARBA" id="ARBA00022989"/>
    </source>
</evidence>
<dbReference type="InterPro" id="IPR056610">
    <property type="entry name" value="Elapor1/2_TNFR-like"/>
</dbReference>
<dbReference type="FunFam" id="1.10.287.40:FF:000002">
    <property type="entry name" value="Serine--tRNA ligase, cytoplasmic"/>
    <property type="match status" value="1"/>
</dbReference>
<evidence type="ECO:0000256" key="22">
    <source>
        <dbReference type="ARBA" id="ARBA00033352"/>
    </source>
</evidence>
<keyword evidence="19" id="KW-1015">Disulfide bond</keyword>
<dbReference type="PROSITE" id="PS51914">
    <property type="entry name" value="MRH"/>
    <property type="match status" value="1"/>
</dbReference>
<dbReference type="InterPro" id="IPR056607">
    <property type="entry name" value="Elapor1/2_MRH"/>
</dbReference>
<keyword evidence="15" id="KW-1133">Transmembrane helix</keyword>
<comment type="subcellular location">
    <subcellularLocation>
        <location evidence="1">Cell membrane</location>
        <topology evidence="1">Single-pass type I membrane protein</topology>
    </subcellularLocation>
    <subcellularLocation>
        <location evidence="2">Cytoplasm</location>
    </subcellularLocation>
</comment>
<keyword evidence="32" id="KW-1185">Reference proteome</keyword>
<dbReference type="Pfam" id="PF00587">
    <property type="entry name" value="tRNA-synt_2b"/>
    <property type="match status" value="1"/>
</dbReference>
<dbReference type="NCBIfam" id="TIGR00414">
    <property type="entry name" value="serS"/>
    <property type="match status" value="1"/>
</dbReference>
<dbReference type="Pfam" id="PF23032">
    <property type="entry name" value="GBD_ELAPOR1-like_3rd"/>
    <property type="match status" value="1"/>
</dbReference>
<dbReference type="GO" id="GO:0005764">
    <property type="term" value="C:lysosome"/>
    <property type="evidence" value="ECO:0007669"/>
    <property type="project" value="TreeGrafter"/>
</dbReference>
<dbReference type="GO" id="GO:0005524">
    <property type="term" value="F:ATP binding"/>
    <property type="evidence" value="ECO:0007669"/>
    <property type="project" value="UniProtKB-KW"/>
</dbReference>
<evidence type="ECO:0000256" key="6">
    <source>
        <dbReference type="ARBA" id="ARBA00012840"/>
    </source>
</evidence>
<evidence type="ECO:0000256" key="23">
    <source>
        <dbReference type="ARBA" id="ARBA00047929"/>
    </source>
</evidence>
<dbReference type="GO" id="GO:0070062">
    <property type="term" value="C:extracellular exosome"/>
    <property type="evidence" value="ECO:0007669"/>
    <property type="project" value="TreeGrafter"/>
</dbReference>
<dbReference type="SUPFAM" id="SSF46589">
    <property type="entry name" value="tRNA-binding arm"/>
    <property type="match status" value="1"/>
</dbReference>
<dbReference type="Gene3D" id="3.30.930.10">
    <property type="entry name" value="Bira Bifunctional Protein, Domain 2"/>
    <property type="match status" value="1"/>
</dbReference>
<dbReference type="Pfam" id="PF02403">
    <property type="entry name" value="Seryl_tRNA_N"/>
    <property type="match status" value="1"/>
</dbReference>
<proteinExistence type="inferred from homology"/>
<dbReference type="InterPro" id="IPR011641">
    <property type="entry name" value="Tyr-kin_ephrin_A/B_rcpt-like"/>
</dbReference>
<evidence type="ECO:0000256" key="25">
    <source>
        <dbReference type="ARBA" id="ARBA00053623"/>
    </source>
</evidence>
<evidence type="ECO:0000256" key="1">
    <source>
        <dbReference type="ARBA" id="ARBA00004251"/>
    </source>
</evidence>
<dbReference type="GO" id="GO:0005886">
    <property type="term" value="C:plasma membrane"/>
    <property type="evidence" value="ECO:0007669"/>
    <property type="project" value="UniProtKB-SubCell"/>
</dbReference>
<evidence type="ECO:0000256" key="8">
    <source>
        <dbReference type="ARBA" id="ARBA00022490"/>
    </source>
</evidence>
<comment type="catalytic activity">
    <reaction evidence="24">
        <text>tRNA(Ser) + L-serine + ATP = L-seryl-tRNA(Ser) + AMP + diphosphate + H(+)</text>
        <dbReference type="Rhea" id="RHEA:12292"/>
        <dbReference type="Rhea" id="RHEA-COMP:9669"/>
        <dbReference type="Rhea" id="RHEA-COMP:9703"/>
        <dbReference type="ChEBI" id="CHEBI:15378"/>
        <dbReference type="ChEBI" id="CHEBI:30616"/>
        <dbReference type="ChEBI" id="CHEBI:33019"/>
        <dbReference type="ChEBI" id="CHEBI:33384"/>
        <dbReference type="ChEBI" id="CHEBI:78442"/>
        <dbReference type="ChEBI" id="CHEBI:78533"/>
        <dbReference type="ChEBI" id="CHEBI:456215"/>
        <dbReference type="EC" id="6.1.1.11"/>
    </reaction>
</comment>
<evidence type="ECO:0000313" key="32">
    <source>
        <dbReference type="Proteomes" id="UP001214576"/>
    </source>
</evidence>
<evidence type="ECO:0000259" key="29">
    <source>
        <dbReference type="PROSITE" id="PS50862"/>
    </source>
</evidence>
<keyword evidence="11" id="KW-0732">Signal</keyword>
<dbReference type="Pfam" id="PF23087">
    <property type="entry name" value="MRH_ELAPOR1_9th"/>
    <property type="match status" value="1"/>
</dbReference>
<feature type="compositionally biased region" description="Basic and acidic residues" evidence="28">
    <location>
        <begin position="1510"/>
        <end position="1532"/>
    </location>
</feature>
<dbReference type="InterPro" id="IPR009030">
    <property type="entry name" value="Growth_fac_rcpt_cys_sf"/>
</dbReference>
<protein>
    <recommendedName>
        <fullName evidence="27">Serine--tRNA ligase, cytoplasmic</fullName>
        <ecNumber evidence="6">6.1.1.11</ecNumber>
    </recommendedName>
    <alternativeName>
        <fullName evidence="21">Seryl-tRNA synthetase</fullName>
    </alternativeName>
    <alternativeName>
        <fullName evidence="22">Seryl-tRNA(Ser/Sec) synthetase</fullName>
    </alternativeName>
</protein>
<dbReference type="PANTHER" id="PTHR22727:SF13">
    <property type="entry name" value="ENDOSOME_LYSOSOME-ASSOCIATED APOPTOSIS AND AUTOPHAGY REGULATOR 1"/>
    <property type="match status" value="1"/>
</dbReference>
<dbReference type="InterPro" id="IPR002314">
    <property type="entry name" value="aa-tRNA-synt_IIb"/>
</dbReference>
<reference evidence="31" key="1">
    <citation type="submission" date="2022-03" db="EMBL/GenBank/DDBJ databases">
        <title>Genomic analyses of argali, domestic sheep and their hybrids provide insights into chromosomal evolution, heterosis and genetic basis of agronomic traits.</title>
        <authorList>
            <person name="Li M."/>
        </authorList>
    </citation>
    <scope>NUCLEOTIDE SEQUENCE</scope>
    <source>
        <strain evidence="31">CAU-MHL-2022a</strain>
        <tissue evidence="31">Skin</tissue>
    </source>
</reference>
<dbReference type="GO" id="GO:0004828">
    <property type="term" value="F:serine-tRNA ligase activity"/>
    <property type="evidence" value="ECO:0007669"/>
    <property type="project" value="UniProtKB-EC"/>
</dbReference>
<keyword evidence="18" id="KW-0030">Aminoacyl-tRNA synthetase</keyword>
<dbReference type="InterPro" id="IPR006195">
    <property type="entry name" value="aa-tRNA-synth_II"/>
</dbReference>
<dbReference type="GO" id="GO:0016525">
    <property type="term" value="P:negative regulation of angiogenesis"/>
    <property type="evidence" value="ECO:0007669"/>
    <property type="project" value="UniProtKB-ARBA"/>
</dbReference>
<evidence type="ECO:0000256" key="7">
    <source>
        <dbReference type="ARBA" id="ARBA00022475"/>
    </source>
</evidence>
<evidence type="ECO:0000256" key="9">
    <source>
        <dbReference type="ARBA" id="ARBA00022598"/>
    </source>
</evidence>
<dbReference type="Pfam" id="PF23031">
    <property type="entry name" value="GBD_ELAPOR1"/>
    <property type="match status" value="1"/>
</dbReference>
<dbReference type="EMBL" id="JAKZEL010000001">
    <property type="protein sequence ID" value="KAI4549222.1"/>
    <property type="molecule type" value="Genomic_DNA"/>
</dbReference>
<keyword evidence="10" id="KW-0812">Transmembrane</keyword>
<evidence type="ECO:0000256" key="12">
    <source>
        <dbReference type="ARBA" id="ARBA00022741"/>
    </source>
</evidence>
<dbReference type="Pfam" id="PF23091">
    <property type="entry name" value="TNFR_ELAPOR1_6th"/>
    <property type="match status" value="1"/>
</dbReference>
<evidence type="ECO:0000256" key="5">
    <source>
        <dbReference type="ARBA" id="ARBA00010728"/>
    </source>
</evidence>
<dbReference type="Pfam" id="PF07699">
    <property type="entry name" value="Ephrin_rec_like"/>
    <property type="match status" value="1"/>
</dbReference>
<dbReference type="CDD" id="cd00770">
    <property type="entry name" value="SerRS_core"/>
    <property type="match status" value="1"/>
</dbReference>
<dbReference type="InterPro" id="IPR015866">
    <property type="entry name" value="Ser-tRNA-synth_1_N"/>
</dbReference>
<dbReference type="InterPro" id="IPR002317">
    <property type="entry name" value="Ser-tRNA-ligase_type_1"/>
</dbReference>
<dbReference type="SUPFAM" id="SSF55681">
    <property type="entry name" value="Class II aaRS and biotin synthetases"/>
    <property type="match status" value="1"/>
</dbReference>
<comment type="function">
    <text evidence="25">Catalyzes the attachment of serine to tRNA(Ser) in a two-step reaction: serine is first activated by ATP to form Ser-AMP and then transferred to the acceptor end of tRNA(Ser). Is probably also able to aminoacylate tRNA(Sec) with serine, to form the misacylated tRNA L-seryl-tRNA(Sec), which will be further converted into selenocysteinyl-tRNA(Sec). In the nucleus, binds to the VEGFA core promoter and prevents MYC binding and transcriptional activation by MYC. Recruits SIRT2 to the VEGFA promoter, promoting deacetylation of histone H4 at 'Lys-16' (H4K16). Thereby, inhibits the production of VEGFA and sprouting angiogenesis mediated by VEGFA.</text>
</comment>
<dbReference type="InterPro" id="IPR044865">
    <property type="entry name" value="MRH_dom"/>
</dbReference>
<evidence type="ECO:0000256" key="24">
    <source>
        <dbReference type="ARBA" id="ARBA00048823"/>
    </source>
</evidence>
<name>A0AAD4YIY3_OVIAM</name>
<evidence type="ECO:0000256" key="21">
    <source>
        <dbReference type="ARBA" id="ARBA00031113"/>
    </source>
</evidence>
<dbReference type="InterPro" id="IPR056608">
    <property type="entry name" value="Elapor1/2_GBD"/>
</dbReference>
<comment type="similarity">
    <text evidence="4">Belongs to the ELAPOR family.</text>
</comment>
<keyword evidence="16" id="KW-0007">Acetylation</keyword>
<organism evidence="31 32">
    <name type="scientific">Ovis ammon polii</name>
    <dbReference type="NCBI Taxonomy" id="230172"/>
    <lineage>
        <taxon>Eukaryota</taxon>
        <taxon>Metazoa</taxon>
        <taxon>Chordata</taxon>
        <taxon>Craniata</taxon>
        <taxon>Vertebrata</taxon>
        <taxon>Euteleostomi</taxon>
        <taxon>Mammalia</taxon>
        <taxon>Eutheria</taxon>
        <taxon>Laurasiatheria</taxon>
        <taxon>Artiodactyla</taxon>
        <taxon>Ruminantia</taxon>
        <taxon>Pecora</taxon>
        <taxon>Bovidae</taxon>
        <taxon>Caprinae</taxon>
        <taxon>Ovis</taxon>
    </lineage>
</organism>
<dbReference type="GO" id="GO:1904046">
    <property type="term" value="P:negative regulation of vascular endothelial growth factor production"/>
    <property type="evidence" value="ECO:0007669"/>
    <property type="project" value="UniProtKB-ARBA"/>
</dbReference>
<evidence type="ECO:0000256" key="11">
    <source>
        <dbReference type="ARBA" id="ARBA00022729"/>
    </source>
</evidence>
<gene>
    <name evidence="31" type="ORF">MG293_001552</name>
</gene>
<dbReference type="SUPFAM" id="SSF57184">
    <property type="entry name" value="Growth factor receptor domain"/>
    <property type="match status" value="2"/>
</dbReference>
<keyword evidence="12" id="KW-0547">Nucleotide-binding</keyword>
<dbReference type="EC" id="6.1.1.11" evidence="6"/>
<sequence length="1545" mass="172158">METGSPGNVLPWIIHVSLSCFMTCFKDGWEQDDFVSECGLLALVICGLTNQDNQFHQQSRLPKNPTLESLEWKSEYHYEYTACDSTGSRWRVAVPHTPGLCTSLPDPVKGTECSFSCKAGEFLDMKDQSCKPCAEGRYSLGTGIRFDEWDELPHGFASLSTNMEIEDSTLESTENCTSSKWVPLGDYIASNTDECTATLMYAVNLKQSGTVNFEYYYPDSSIIFEFFVQNDQCQPNADDSRWMKTTEKGWEFHSVELNRGNNVLYWRTTAFSVWSKVSKPVLVRNIAITGVAYTSECFPCKPGTYADQQGSSSCKLCPANFYSNKGETSCHQCDPDKYSEKGSSTCKARPACTDKDYFYTHTACDANGETQLMYKWAQPKICGEDLEGAVKLPASGMKMSCPPCNPGFFKSNSSTCEPCPYGSYSNGSDCSHCPAGTEPAVGFEYKWWNTLPTNMETTVLSGINFEYKGMTGWEVAGDHIYSAVGASDNDFMILTLVVPGFRPPQSVMADTENKEVARITFVFETICSVNCELYFMVGVNSRTNSPVETWKGSKGKQSYTYIIEENATMSFTWAFQRTTFHETGRKYTSDVAKIYSINVTNVMDGVASYCRPCALEASDMGSSCTSCPAGYYIDRDSGTCHSCPPNTILKAHQPYGAQACMPCGPGTRSNKIHSLCYSDCTFSVSSPTRTFEYNFSALEKTISLAGGPSFTSKGLKYFHHFTLSLCGNQGKKMSVCTDNVTDLRIPEGESGFSKPITAYVCQAVIIPPEVTGYKAGVSSQPVSLADRLIVLPRWLSGKQSTCNAGDREDNRSNDVTQSCSSGRSTTIRVRCSPLKPAPGSLSLPSKCSDGTCDGCNFHFLWESVAACPLCSTADYHAIVSSCVAGIQKTTYVWREPKLCSGGISLPEQRVTICKTIDFWLKVGISAGTCTAILLTVLTCYFWKKNQKLEYKYSKLVMNATLKDCDLPAADSCAIMEGEDVEDDLIFTSKKSLFGKIKSFTSKRTPDGFDSVPLKTSSGGPDMDLVDPGEGTMVLDLDLFRVDKGGDPALIRESQEKRFKDPALVDQLVNADSEWRRCRFRADNLNKLKNLCSKTIGEKMKKKEPVENDESIPEDVLNLDDLTVDTLTNLKVSQIKKVRLLLDEAILKCDAERIKLEAERFENLREIGNLLHPSVPISNDEDADNKVERIWGDCTVRKKYSHVDLVVMVDGFEGEKGAVVAGSRGYFLKGPLVFLEQALIQFALRTLESRGYTPIYTPFFMRKEVMQEVAQLSQFDEELYKVIGKGSERSDDNSFEEKYLIATSEQPIAALHRDEWLRPEDLPIKYAGLSTCFRQEVGSHGRDTRGIFRVHQFEKIEQFVYSSPHDSKSWEMFEEMIATAEEFYQSLGIPYHIVNIVSGSLNHAASKKLDLEAWFPGSGAFRELVSCSNCTDYQARRLRIRYGQTKKMMDKVEFVHMLNATMCATTRTICAILENYQTEKGILVPEKLKEFMPPGLQELIPFVKAAPIDQEPSKKQKKQHEGSKKKGAERDVALESQLQNMEVTDA</sequence>
<keyword evidence="7" id="KW-1003">Cell membrane</keyword>
<evidence type="ECO:0000313" key="31">
    <source>
        <dbReference type="EMBL" id="KAI4549222.1"/>
    </source>
</evidence>
<keyword evidence="14" id="KW-0648">Protein biosynthesis</keyword>
<feature type="domain" description="Aminoacyl-transfer RNA synthetases class-II family profile" evidence="29">
    <location>
        <begin position="1234"/>
        <end position="1484"/>
    </location>
</feature>
<dbReference type="FunFam" id="3.30.930.10:FF:000027">
    <property type="entry name" value="Serine--tRNA ligase, cytoplasmic"/>
    <property type="match status" value="1"/>
</dbReference>
<dbReference type="Gene3D" id="2.10.50.10">
    <property type="entry name" value="Tumor Necrosis Factor Receptor, subunit A, domain 2"/>
    <property type="match status" value="1"/>
</dbReference>
<dbReference type="GO" id="GO:0006434">
    <property type="term" value="P:seryl-tRNA aminoacylation"/>
    <property type="evidence" value="ECO:0007669"/>
    <property type="project" value="InterPro"/>
</dbReference>
<dbReference type="Pfam" id="PF23089">
    <property type="entry name" value="ELAPOR1_C"/>
    <property type="match status" value="1"/>
</dbReference>
<keyword evidence="13" id="KW-0067">ATP-binding</keyword>
<dbReference type="InterPro" id="IPR042103">
    <property type="entry name" value="SerRS_1_N_sf"/>
</dbReference>
<dbReference type="PRINTS" id="PR00981">
    <property type="entry name" value="TRNASYNTHSER"/>
</dbReference>
<dbReference type="GO" id="GO:0005770">
    <property type="term" value="C:late endosome"/>
    <property type="evidence" value="ECO:0007669"/>
    <property type="project" value="TreeGrafter"/>
</dbReference>
<dbReference type="GO" id="GO:0005802">
    <property type="term" value="C:trans-Golgi network"/>
    <property type="evidence" value="ECO:0007669"/>
    <property type="project" value="TreeGrafter"/>
</dbReference>
<dbReference type="SMART" id="SM01411">
    <property type="entry name" value="Ephrin_rec_like"/>
    <property type="match status" value="4"/>
</dbReference>
<keyword evidence="17" id="KW-0472">Membrane</keyword>
<feature type="region of interest" description="Disordered" evidence="28">
    <location>
        <begin position="801"/>
        <end position="821"/>
    </location>
</feature>
<evidence type="ECO:0000256" key="16">
    <source>
        <dbReference type="ARBA" id="ARBA00022990"/>
    </source>
</evidence>
<comment type="similarity">
    <text evidence="5">Belongs to the class-II aminoacyl-tRNA synthetase family. Type-1 seryl-tRNA synthetase subfamily.</text>
</comment>
<dbReference type="InterPro" id="IPR033729">
    <property type="entry name" value="SerRS_core"/>
</dbReference>
<dbReference type="Gene3D" id="1.10.287.40">
    <property type="entry name" value="Serine-tRNA synthetase, tRNA binding domain"/>
    <property type="match status" value="1"/>
</dbReference>
<dbReference type="InterPro" id="IPR056606">
    <property type="entry name" value="Elapor1/2_C"/>
</dbReference>
<comment type="subunit">
    <text evidence="26">Homodimer. The tRNA molecule may bind across the dimer. Interacts with SIRT2. Interacts with METTL6; interaction is required for the tRNA N(3)-methylcytidine methyltransferase activity of METTL6.</text>
</comment>
<evidence type="ECO:0000256" key="17">
    <source>
        <dbReference type="ARBA" id="ARBA00023136"/>
    </source>
</evidence>
<comment type="catalytic activity">
    <reaction evidence="23">
        <text>tRNA(Sec) + L-serine + ATP = L-seryl-tRNA(Sec) + AMP + diphosphate + H(+)</text>
        <dbReference type="Rhea" id="RHEA:42580"/>
        <dbReference type="Rhea" id="RHEA-COMP:9742"/>
        <dbReference type="Rhea" id="RHEA-COMP:10128"/>
        <dbReference type="ChEBI" id="CHEBI:15378"/>
        <dbReference type="ChEBI" id="CHEBI:30616"/>
        <dbReference type="ChEBI" id="CHEBI:33019"/>
        <dbReference type="ChEBI" id="CHEBI:33384"/>
        <dbReference type="ChEBI" id="CHEBI:78442"/>
        <dbReference type="ChEBI" id="CHEBI:78533"/>
        <dbReference type="ChEBI" id="CHEBI:456215"/>
        <dbReference type="EC" id="6.1.1.11"/>
    </reaction>
</comment>
<dbReference type="GO" id="GO:0044090">
    <property type="term" value="P:positive regulation of vacuole organization"/>
    <property type="evidence" value="ECO:0007669"/>
    <property type="project" value="TreeGrafter"/>
</dbReference>
<dbReference type="PROSITE" id="PS50862">
    <property type="entry name" value="AA_TRNA_LIGASE_II"/>
    <property type="match status" value="1"/>
</dbReference>
<dbReference type="Proteomes" id="UP001214576">
    <property type="component" value="Unassembled WGS sequence"/>
</dbReference>
<evidence type="ECO:0000256" key="20">
    <source>
        <dbReference type="ARBA" id="ARBA00023180"/>
    </source>
</evidence>
<feature type="domain" description="MRH" evidence="30">
    <location>
        <begin position="678"/>
        <end position="869"/>
    </location>
</feature>
<dbReference type="SUPFAM" id="SSF50911">
    <property type="entry name" value="Mannose 6-phosphate receptor domain"/>
    <property type="match status" value="1"/>
</dbReference>
<evidence type="ECO:0000256" key="14">
    <source>
        <dbReference type="ARBA" id="ARBA00022917"/>
    </source>
</evidence>
<evidence type="ECO:0000256" key="10">
    <source>
        <dbReference type="ARBA" id="ARBA00022692"/>
    </source>
</evidence>